<keyword evidence="1" id="KW-0812">Transmembrane</keyword>
<feature type="transmembrane region" description="Helical" evidence="1">
    <location>
        <begin position="37"/>
        <end position="58"/>
    </location>
</feature>
<sequence>MFVINILVSIIGMTALMGVLVFMTLKIIRGKKNLYTWMILIVLAFFLLLASWQALIFFNFN</sequence>
<proteinExistence type="predicted"/>
<gene>
    <name evidence="2" type="ORF">UFB30_00485</name>
</gene>
<organism evidence="2 3">
    <name type="scientific">Jeotgalibacillus haloalkalitolerans</name>
    <dbReference type="NCBI Taxonomy" id="3104292"/>
    <lineage>
        <taxon>Bacteria</taxon>
        <taxon>Bacillati</taxon>
        <taxon>Bacillota</taxon>
        <taxon>Bacilli</taxon>
        <taxon>Bacillales</taxon>
        <taxon>Caryophanaceae</taxon>
        <taxon>Jeotgalibacillus</taxon>
    </lineage>
</organism>
<dbReference type="EMBL" id="JAXQNN010000001">
    <property type="protein sequence ID" value="MDZ5710668.1"/>
    <property type="molecule type" value="Genomic_DNA"/>
</dbReference>
<keyword evidence="1" id="KW-0472">Membrane</keyword>
<evidence type="ECO:0000256" key="1">
    <source>
        <dbReference type="SAM" id="Phobius"/>
    </source>
</evidence>
<dbReference type="RefSeq" id="WP_322419709.1">
    <property type="nucleotide sequence ID" value="NZ_JAXQNN010000001.1"/>
</dbReference>
<protein>
    <recommendedName>
        <fullName evidence="4">DUF2768 domain-containing protein</fullName>
    </recommendedName>
</protein>
<evidence type="ECO:0008006" key="4">
    <source>
        <dbReference type="Google" id="ProtNLM"/>
    </source>
</evidence>
<comment type="caution">
    <text evidence="2">The sequence shown here is derived from an EMBL/GenBank/DDBJ whole genome shotgun (WGS) entry which is preliminary data.</text>
</comment>
<evidence type="ECO:0000313" key="3">
    <source>
        <dbReference type="Proteomes" id="UP001292084"/>
    </source>
</evidence>
<evidence type="ECO:0000313" key="2">
    <source>
        <dbReference type="EMBL" id="MDZ5710668.1"/>
    </source>
</evidence>
<dbReference type="Proteomes" id="UP001292084">
    <property type="component" value="Unassembled WGS sequence"/>
</dbReference>
<accession>A0ABU5KHP6</accession>
<keyword evidence="3" id="KW-1185">Reference proteome</keyword>
<feature type="transmembrane region" description="Helical" evidence="1">
    <location>
        <begin position="6"/>
        <end position="25"/>
    </location>
</feature>
<name>A0ABU5KHP6_9BACL</name>
<keyword evidence="1" id="KW-1133">Transmembrane helix</keyword>
<reference evidence="2 3" key="1">
    <citation type="submission" date="2023-12" db="EMBL/GenBank/DDBJ databases">
        <title>Jeotgalibacillus haloalkaliphilus sp. nov., a novel salt-tolerant bacteria, isolated from the estuary of the Fenhe River into the Yellow River.</title>
        <authorList>
            <person name="Li Y."/>
        </authorList>
    </citation>
    <scope>NUCLEOTIDE SEQUENCE [LARGE SCALE GENOMIC DNA]</scope>
    <source>
        <strain evidence="2 3">HH7-29</strain>
    </source>
</reference>